<dbReference type="InterPro" id="IPR050392">
    <property type="entry name" value="Collagen/C1q_domain"/>
</dbReference>
<evidence type="ECO:0000256" key="3">
    <source>
        <dbReference type="SAM" id="MobiDB-lite"/>
    </source>
</evidence>
<feature type="compositionally biased region" description="Polar residues" evidence="3">
    <location>
        <begin position="333"/>
        <end position="343"/>
    </location>
</feature>
<feature type="region of interest" description="Disordered" evidence="3">
    <location>
        <begin position="259"/>
        <end position="343"/>
    </location>
</feature>
<evidence type="ECO:0000256" key="2">
    <source>
        <dbReference type="ARBA" id="ARBA00022525"/>
    </source>
</evidence>
<evidence type="ECO:0000313" key="6">
    <source>
        <dbReference type="EMBL" id="PFX13769.1"/>
    </source>
</evidence>
<feature type="signal peptide" evidence="4">
    <location>
        <begin position="1"/>
        <end position="15"/>
    </location>
</feature>
<feature type="compositionally biased region" description="Polar residues" evidence="3">
    <location>
        <begin position="112"/>
        <end position="121"/>
    </location>
</feature>
<dbReference type="GO" id="GO:0005581">
    <property type="term" value="C:collagen trimer"/>
    <property type="evidence" value="ECO:0007669"/>
    <property type="project" value="UniProtKB-KW"/>
</dbReference>
<keyword evidence="2" id="KW-0964">Secreted</keyword>
<dbReference type="PANTHER" id="PTHR15427:SF33">
    <property type="entry name" value="COLLAGEN IV NC1 DOMAIN-CONTAINING PROTEIN"/>
    <property type="match status" value="1"/>
</dbReference>
<evidence type="ECO:0000313" key="7">
    <source>
        <dbReference type="Proteomes" id="UP000225706"/>
    </source>
</evidence>
<feature type="domain" description="CTHRC1 C-terminal" evidence="5">
    <location>
        <begin position="344"/>
        <end position="475"/>
    </location>
</feature>
<dbReference type="EMBL" id="LSMT01000900">
    <property type="protein sequence ID" value="PFX13769.1"/>
    <property type="molecule type" value="Genomic_DNA"/>
</dbReference>
<dbReference type="Pfam" id="PF25815">
    <property type="entry name" value="CTHRC1_C"/>
    <property type="match status" value="2"/>
</dbReference>
<dbReference type="InterPro" id="IPR008160">
    <property type="entry name" value="Collagen"/>
</dbReference>
<accession>A0A2B4RAD2</accession>
<feature type="compositionally biased region" description="Low complexity" evidence="3">
    <location>
        <begin position="267"/>
        <end position="276"/>
    </location>
</feature>
<evidence type="ECO:0000256" key="1">
    <source>
        <dbReference type="ARBA" id="ARBA00004613"/>
    </source>
</evidence>
<evidence type="ECO:0000259" key="5">
    <source>
        <dbReference type="Pfam" id="PF25815"/>
    </source>
</evidence>
<feature type="chain" id="PRO_5013151762" evidence="4">
    <location>
        <begin position="16"/>
        <end position="584"/>
    </location>
</feature>
<dbReference type="Proteomes" id="UP000225706">
    <property type="component" value="Unassembled WGS sequence"/>
</dbReference>
<feature type="compositionally biased region" description="Low complexity" evidence="3">
    <location>
        <begin position="82"/>
        <end position="99"/>
    </location>
</feature>
<dbReference type="STRING" id="50429.A0A2B4RAD2"/>
<evidence type="ECO:0000256" key="4">
    <source>
        <dbReference type="SAM" id="SignalP"/>
    </source>
</evidence>
<feature type="compositionally biased region" description="Low complexity" evidence="3">
    <location>
        <begin position="66"/>
        <end position="75"/>
    </location>
</feature>
<reference evidence="7" key="1">
    <citation type="journal article" date="2017" name="bioRxiv">
        <title>Comparative analysis of the genomes of Stylophora pistillata and Acropora digitifera provides evidence for extensive differences between species of corals.</title>
        <authorList>
            <person name="Voolstra C.R."/>
            <person name="Li Y."/>
            <person name="Liew Y.J."/>
            <person name="Baumgarten S."/>
            <person name="Zoccola D."/>
            <person name="Flot J.-F."/>
            <person name="Tambutte S."/>
            <person name="Allemand D."/>
            <person name="Aranda M."/>
        </authorList>
    </citation>
    <scope>NUCLEOTIDE SEQUENCE [LARGE SCALE GENOMIC DNA]</scope>
</reference>
<keyword evidence="6" id="KW-0176">Collagen</keyword>
<dbReference type="InterPro" id="IPR057873">
    <property type="entry name" value="CTHRC1_C"/>
</dbReference>
<comment type="subcellular location">
    <subcellularLocation>
        <location evidence="1">Secreted</location>
    </subcellularLocation>
</comment>
<protein>
    <submittedName>
        <fullName evidence="6">Collagen triple helix repeat-containing protein 1</fullName>
    </submittedName>
</protein>
<comment type="caution">
    <text evidence="6">The sequence shown here is derived from an EMBL/GenBank/DDBJ whole genome shotgun (WGS) entry which is preliminary data.</text>
</comment>
<gene>
    <name evidence="6" type="primary">CTHRC1</name>
    <name evidence="6" type="ORF">AWC38_SpisGene22124</name>
</gene>
<feature type="region of interest" description="Disordered" evidence="3">
    <location>
        <begin position="43"/>
        <end position="122"/>
    </location>
</feature>
<keyword evidence="4" id="KW-0732">Signal</keyword>
<organism evidence="6 7">
    <name type="scientific">Stylophora pistillata</name>
    <name type="common">Smooth cauliflower coral</name>
    <dbReference type="NCBI Taxonomy" id="50429"/>
    <lineage>
        <taxon>Eukaryota</taxon>
        <taxon>Metazoa</taxon>
        <taxon>Cnidaria</taxon>
        <taxon>Anthozoa</taxon>
        <taxon>Hexacorallia</taxon>
        <taxon>Scleractinia</taxon>
        <taxon>Astrocoeniina</taxon>
        <taxon>Pocilloporidae</taxon>
        <taxon>Stylophora</taxon>
    </lineage>
</organism>
<keyword evidence="7" id="KW-1185">Reference proteome</keyword>
<feature type="domain" description="CTHRC1 C-terminal" evidence="5">
    <location>
        <begin position="119"/>
        <end position="250"/>
    </location>
</feature>
<feature type="compositionally biased region" description="Basic and acidic residues" evidence="3">
    <location>
        <begin position="282"/>
        <end position="294"/>
    </location>
</feature>
<name>A0A2B4RAD2_STYPI</name>
<proteinExistence type="predicted"/>
<sequence length="584" mass="62930">MLILLILPLITLCNGTSNKSSKPVDIRPASQCCCGQSGTNGIPGMHGMAGPPGAPGRDGRDGTKGKSGSPGNSGPQGPPGPQGSKGSKGKPGVQGPKGQKGQRGEKGESGNPGATQLSSHMNWKECTWKRGDGKDSGVIQNCEFMKNFTDTSLHVYFAGTLRIYGCDGCCSRWYFTFNGAECSSPGPIEGAFFMRTGKNHDLHRHRHIEGHCSNIHKGKVRVGFWVGKCVSGHKSADAYTGWQSMSRIFIEEPLSQCYSGQPGTNGIPGMHGMAGPPGAPGRDGRDGTKGERGRPGNTGPKGPPGPQGSKGWKGEPGIQGPTGQKGQRGENGESGNPGVSQLSSHMNWKECTWKREDDKDSGVIQNCEFMKNFTDTSLHVYFAGNLRIYGCDKCCSRWYFTFNGAECRSPGSIDGAFYMETGKGRNLFRHRHIEGHCNNIHQGKVRVGFWVGRCIKAYKNADAHTGWPTMSRIFIEENSELMKRTTQTLPFMDVTDAVAIGILPSMAPSAALLARLTGRSTCKPAGITIFIVTAMLKVTVITFTRKRCEWDSGLESVLLLGRVLTRTQAGHDVPDLHHTTTIIL</sequence>
<dbReference type="Pfam" id="PF01391">
    <property type="entry name" value="Collagen"/>
    <property type="match status" value="2"/>
</dbReference>
<dbReference type="OrthoDB" id="5977433at2759"/>
<dbReference type="AlphaFoldDB" id="A0A2B4RAD2"/>
<dbReference type="PANTHER" id="PTHR15427">
    <property type="entry name" value="EMILIN ELASTIN MICROFIBRIL INTERFACE-LOCATED PROTEIN ELASTIN MICROFIBRIL INTERFACER"/>
    <property type="match status" value="1"/>
</dbReference>